<organism evidence="6 7">
    <name type="scientific">Thalassotalea loyana</name>
    <dbReference type="NCBI Taxonomy" id="280483"/>
    <lineage>
        <taxon>Bacteria</taxon>
        <taxon>Pseudomonadati</taxon>
        <taxon>Pseudomonadota</taxon>
        <taxon>Gammaproteobacteria</taxon>
        <taxon>Alteromonadales</taxon>
        <taxon>Colwelliaceae</taxon>
        <taxon>Thalassotalea</taxon>
    </lineage>
</organism>
<comment type="cofactor">
    <cofactor evidence="1">
        <name>FMN</name>
        <dbReference type="ChEBI" id="CHEBI:58210"/>
    </cofactor>
</comment>
<evidence type="ECO:0000313" key="7">
    <source>
        <dbReference type="Proteomes" id="UP001157134"/>
    </source>
</evidence>
<dbReference type="EMBL" id="BSSV01000003">
    <property type="protein sequence ID" value="GLX85557.1"/>
    <property type="molecule type" value="Genomic_DNA"/>
</dbReference>
<dbReference type="Pfam" id="PF01613">
    <property type="entry name" value="Flavin_Reduct"/>
    <property type="match status" value="1"/>
</dbReference>
<evidence type="ECO:0000256" key="4">
    <source>
        <dbReference type="ARBA" id="ARBA00038054"/>
    </source>
</evidence>
<keyword evidence="3" id="KW-0288">FMN</keyword>
<dbReference type="Proteomes" id="UP001157134">
    <property type="component" value="Unassembled WGS sequence"/>
</dbReference>
<evidence type="ECO:0000256" key="3">
    <source>
        <dbReference type="ARBA" id="ARBA00022643"/>
    </source>
</evidence>
<dbReference type="InterPro" id="IPR012349">
    <property type="entry name" value="Split_barrel_FMN-bd"/>
</dbReference>
<evidence type="ECO:0000256" key="1">
    <source>
        <dbReference type="ARBA" id="ARBA00001917"/>
    </source>
</evidence>
<evidence type="ECO:0000259" key="5">
    <source>
        <dbReference type="Pfam" id="PF01613"/>
    </source>
</evidence>
<dbReference type="PANTHER" id="PTHR33798">
    <property type="entry name" value="FLAVOPROTEIN OXYGENASE"/>
    <property type="match status" value="1"/>
</dbReference>
<protein>
    <submittedName>
        <fullName evidence="6">Flavin oxidoreductase</fullName>
    </submittedName>
</protein>
<accession>A0ABQ6HBS5</accession>
<dbReference type="SUPFAM" id="SSF50475">
    <property type="entry name" value="FMN-binding split barrel"/>
    <property type="match status" value="1"/>
</dbReference>
<keyword evidence="7" id="KW-1185">Reference proteome</keyword>
<keyword evidence="2" id="KW-0285">Flavoprotein</keyword>
<evidence type="ECO:0000256" key="2">
    <source>
        <dbReference type="ARBA" id="ARBA00022630"/>
    </source>
</evidence>
<comment type="similarity">
    <text evidence="4">Belongs to the flavoredoxin family.</text>
</comment>
<sequence length="215" mass="23888">MEHITLKKLTQMTSRYRAHLVNSLSGFKSANLIGTADKDGQTNLAIFSSVFHLGASPALVGFIMRPDSVERHTLDNIKQTKSYTINQVDKSMVYAAHQTSARYQKSECEFYETGLTPVYTQDVHAPFVEESQLKYSLELKQIVPIEQNGTLMVIGEITNIYVANGIVQQDGFIDIEAIETVAISGLDSYHTTNRLSRLSYAKPEAEPKSIPISGI</sequence>
<proteinExistence type="inferred from homology"/>
<comment type="caution">
    <text evidence="6">The sequence shown here is derived from an EMBL/GenBank/DDBJ whole genome shotgun (WGS) entry which is preliminary data.</text>
</comment>
<feature type="domain" description="Flavin reductase like" evidence="5">
    <location>
        <begin position="26"/>
        <end position="165"/>
    </location>
</feature>
<gene>
    <name evidence="6" type="ORF">tloyanaT_18090</name>
</gene>
<name>A0ABQ6HBS5_9GAMM</name>
<evidence type="ECO:0000313" key="6">
    <source>
        <dbReference type="EMBL" id="GLX85557.1"/>
    </source>
</evidence>
<dbReference type="InterPro" id="IPR002563">
    <property type="entry name" value="Flavin_Rdtase-like_dom"/>
</dbReference>
<dbReference type="RefSeq" id="WP_407704873.1">
    <property type="nucleotide sequence ID" value="NZ_BSSV01000003.1"/>
</dbReference>
<dbReference type="PANTHER" id="PTHR33798:SF5">
    <property type="entry name" value="FLAVIN REDUCTASE LIKE DOMAIN-CONTAINING PROTEIN"/>
    <property type="match status" value="1"/>
</dbReference>
<reference evidence="6 7" key="1">
    <citation type="submission" date="2023-03" db="EMBL/GenBank/DDBJ databases">
        <title>Thalassotalea loyana LMG 22536T draft genome sequence.</title>
        <authorList>
            <person name="Sawabe T."/>
        </authorList>
    </citation>
    <scope>NUCLEOTIDE SEQUENCE [LARGE SCALE GENOMIC DNA]</scope>
    <source>
        <strain evidence="6 7">LMG 22536</strain>
    </source>
</reference>
<dbReference type="Gene3D" id="2.30.110.10">
    <property type="entry name" value="Electron Transport, Fmn-binding Protein, Chain A"/>
    <property type="match status" value="1"/>
</dbReference>